<proteinExistence type="predicted"/>
<dbReference type="Proteomes" id="UP001172457">
    <property type="component" value="Chromosome 5"/>
</dbReference>
<dbReference type="Pfam" id="PF24758">
    <property type="entry name" value="LRR_At5g56370"/>
    <property type="match status" value="1"/>
</dbReference>
<accession>A0AA38W5X4</accession>
<dbReference type="InterPro" id="IPR001810">
    <property type="entry name" value="F-box_dom"/>
</dbReference>
<name>A0AA38W5X4_9ASTR</name>
<organism evidence="3 4">
    <name type="scientific">Centaurea solstitialis</name>
    <name type="common">yellow star-thistle</name>
    <dbReference type="NCBI Taxonomy" id="347529"/>
    <lineage>
        <taxon>Eukaryota</taxon>
        <taxon>Viridiplantae</taxon>
        <taxon>Streptophyta</taxon>
        <taxon>Embryophyta</taxon>
        <taxon>Tracheophyta</taxon>
        <taxon>Spermatophyta</taxon>
        <taxon>Magnoliopsida</taxon>
        <taxon>eudicotyledons</taxon>
        <taxon>Gunneridae</taxon>
        <taxon>Pentapetalae</taxon>
        <taxon>asterids</taxon>
        <taxon>campanulids</taxon>
        <taxon>Asterales</taxon>
        <taxon>Asteraceae</taxon>
        <taxon>Carduoideae</taxon>
        <taxon>Cardueae</taxon>
        <taxon>Centaureinae</taxon>
        <taxon>Centaurea</taxon>
    </lineage>
</organism>
<evidence type="ECO:0000256" key="1">
    <source>
        <dbReference type="SAM" id="MobiDB-lite"/>
    </source>
</evidence>
<dbReference type="InterPro" id="IPR036047">
    <property type="entry name" value="F-box-like_dom_sf"/>
</dbReference>
<dbReference type="InterPro" id="IPR032675">
    <property type="entry name" value="LRR_dom_sf"/>
</dbReference>
<sequence length="594" mass="68391">MDFDHENVRPMMNEDRLSSLPDELIHRILSSMESKHVVQTCLLSSRWKFLWTSMPYLNFSSDYFANLPKFSKFVTHFLANRNPQTEVTSLKLTFHGAASQFFVRRIADYVMAHNIQELDVVINPKRHHEFPPRFFSSRSLKSFYFRSIFPLPYLIPKTPWDFPALTSLSLQHVTFREDKTDKYLDLFSKCVNLKYLKLHLFSADDVEVFDIITPQLTNLIITCSDFQVLNLIAPQLEDLTVINCSMDKLNAPPGLSCLRFSGGYPLQLSEVGFHSLEKVTIHLSMYRARKPYVKEVARQTIDMLQEVHSTRHLSLNLDVVEIFKCIFNIFISLIFVQCISAFPGLILFLPSPFIDLICVNIDICMRKDAYKAKISDEAKNFLLGNSPSATFIMDLPEAPPPKPKKPREGWGKKKARLFAEIANHATEFQAYLEMVRSHSGTKDRVKTVFRNLMEELRQANESVDTEMQVYQEPRARIKACLEEMWAMVNQEKDEVLELFAKKRLVRSMLDKLPKQQRAEIEPLYSGKLAESGPEMDQLFREHLSAARTADGYEKYLDYEITKYPDVSVSNVPPAASQPSSSSSLATDSTFVRDL</sequence>
<dbReference type="CDD" id="cd22160">
    <property type="entry name" value="F-box_AtFBL13-like"/>
    <property type="match status" value="1"/>
</dbReference>
<feature type="compositionally biased region" description="Low complexity" evidence="1">
    <location>
        <begin position="569"/>
        <end position="585"/>
    </location>
</feature>
<dbReference type="SUPFAM" id="SSF81383">
    <property type="entry name" value="F-box domain"/>
    <property type="match status" value="1"/>
</dbReference>
<dbReference type="AlphaFoldDB" id="A0AA38W5X4"/>
<evidence type="ECO:0000313" key="3">
    <source>
        <dbReference type="EMBL" id="KAJ9549862.1"/>
    </source>
</evidence>
<feature type="domain" description="F-box" evidence="2">
    <location>
        <begin position="14"/>
        <end position="67"/>
    </location>
</feature>
<dbReference type="SUPFAM" id="SSF52047">
    <property type="entry name" value="RNI-like"/>
    <property type="match status" value="1"/>
</dbReference>
<dbReference type="InterPro" id="IPR055411">
    <property type="entry name" value="LRR_FXL15/At3g58940/PEG3-like"/>
</dbReference>
<evidence type="ECO:0000313" key="4">
    <source>
        <dbReference type="Proteomes" id="UP001172457"/>
    </source>
</evidence>
<dbReference type="SMART" id="SM00256">
    <property type="entry name" value="FBOX"/>
    <property type="match status" value="1"/>
</dbReference>
<dbReference type="PANTHER" id="PTHR34223:SF101">
    <property type="entry name" value="F-BOX DOMAIN-CONTAINING PROTEIN"/>
    <property type="match status" value="1"/>
</dbReference>
<protein>
    <recommendedName>
        <fullName evidence="2">F-box domain-containing protein</fullName>
    </recommendedName>
</protein>
<dbReference type="InterPro" id="IPR053197">
    <property type="entry name" value="F-box_SCFL_complex_component"/>
</dbReference>
<reference evidence="3" key="1">
    <citation type="submission" date="2023-03" db="EMBL/GenBank/DDBJ databases">
        <title>Chromosome-scale reference genome and RAD-based genetic map of yellow starthistle (Centaurea solstitialis) reveal putative structural variation and QTLs associated with invader traits.</title>
        <authorList>
            <person name="Reatini B."/>
            <person name="Cang F.A."/>
            <person name="Jiang Q."/>
            <person name="Mckibben M.T.W."/>
            <person name="Barker M.S."/>
            <person name="Rieseberg L.H."/>
            <person name="Dlugosch K.M."/>
        </authorList>
    </citation>
    <scope>NUCLEOTIDE SEQUENCE</scope>
    <source>
        <strain evidence="3">CAN-66</strain>
        <tissue evidence="3">Leaf</tissue>
    </source>
</reference>
<evidence type="ECO:0000259" key="2">
    <source>
        <dbReference type="PROSITE" id="PS50181"/>
    </source>
</evidence>
<dbReference type="EMBL" id="JARYMX010000005">
    <property type="protein sequence ID" value="KAJ9549862.1"/>
    <property type="molecule type" value="Genomic_DNA"/>
</dbReference>
<comment type="caution">
    <text evidence="3">The sequence shown here is derived from an EMBL/GenBank/DDBJ whole genome shotgun (WGS) entry which is preliminary data.</text>
</comment>
<dbReference type="PANTHER" id="PTHR34223">
    <property type="entry name" value="OS11G0201299 PROTEIN"/>
    <property type="match status" value="1"/>
</dbReference>
<gene>
    <name evidence="3" type="ORF">OSB04_022405</name>
</gene>
<dbReference type="Gene3D" id="3.80.10.10">
    <property type="entry name" value="Ribonuclease Inhibitor"/>
    <property type="match status" value="1"/>
</dbReference>
<keyword evidence="4" id="KW-1185">Reference proteome</keyword>
<dbReference type="Gene3D" id="1.20.1280.50">
    <property type="match status" value="1"/>
</dbReference>
<dbReference type="PROSITE" id="PS50181">
    <property type="entry name" value="FBOX"/>
    <property type="match status" value="1"/>
</dbReference>
<feature type="region of interest" description="Disordered" evidence="1">
    <location>
        <begin position="569"/>
        <end position="594"/>
    </location>
</feature>
<dbReference type="Pfam" id="PF00646">
    <property type="entry name" value="F-box"/>
    <property type="match status" value="1"/>
</dbReference>
<dbReference type="InterPro" id="IPR053781">
    <property type="entry name" value="F-box_AtFBL13-like"/>
</dbReference>